<protein>
    <recommendedName>
        <fullName evidence="5">Secreted protein</fullName>
    </recommendedName>
</protein>
<feature type="signal peptide" evidence="2">
    <location>
        <begin position="1"/>
        <end position="47"/>
    </location>
</feature>
<gene>
    <name evidence="3" type="ORF">SOCE26_038100</name>
</gene>
<sequence length="68" mass="6641">MSSSKAVQGLGARTSRCAAGPRRGARGGARAAVAAAMGLLCVAEAHAAPEPPTGEMLPTGPSTFCCQA</sequence>
<evidence type="ECO:0000256" key="2">
    <source>
        <dbReference type="SAM" id="SignalP"/>
    </source>
</evidence>
<organism evidence="3 4">
    <name type="scientific">Sorangium cellulosum</name>
    <name type="common">Polyangium cellulosum</name>
    <dbReference type="NCBI Taxonomy" id="56"/>
    <lineage>
        <taxon>Bacteria</taxon>
        <taxon>Pseudomonadati</taxon>
        <taxon>Myxococcota</taxon>
        <taxon>Polyangia</taxon>
        <taxon>Polyangiales</taxon>
        <taxon>Polyangiaceae</taxon>
        <taxon>Sorangium</taxon>
    </lineage>
</organism>
<dbReference type="Proteomes" id="UP000238348">
    <property type="component" value="Chromosome"/>
</dbReference>
<evidence type="ECO:0000256" key="1">
    <source>
        <dbReference type="SAM" id="MobiDB-lite"/>
    </source>
</evidence>
<accession>A0A2L0ESY1</accession>
<dbReference type="EMBL" id="CP012673">
    <property type="protein sequence ID" value="AUX42380.1"/>
    <property type="molecule type" value="Genomic_DNA"/>
</dbReference>
<evidence type="ECO:0000313" key="3">
    <source>
        <dbReference type="EMBL" id="AUX42380.1"/>
    </source>
</evidence>
<proteinExistence type="predicted"/>
<feature type="region of interest" description="Disordered" evidence="1">
    <location>
        <begin position="1"/>
        <end position="24"/>
    </location>
</feature>
<feature type="chain" id="PRO_5014649236" description="Secreted protein" evidence="2">
    <location>
        <begin position="48"/>
        <end position="68"/>
    </location>
</feature>
<reference evidence="3 4" key="1">
    <citation type="submission" date="2015-09" db="EMBL/GenBank/DDBJ databases">
        <title>Sorangium comparison.</title>
        <authorList>
            <person name="Zaburannyi N."/>
            <person name="Bunk B."/>
            <person name="Overmann J."/>
            <person name="Mueller R."/>
        </authorList>
    </citation>
    <scope>NUCLEOTIDE SEQUENCE [LARGE SCALE GENOMIC DNA]</scope>
    <source>
        <strain evidence="3 4">So ce26</strain>
    </source>
</reference>
<evidence type="ECO:0000313" key="4">
    <source>
        <dbReference type="Proteomes" id="UP000238348"/>
    </source>
</evidence>
<name>A0A2L0ESY1_SORCE</name>
<evidence type="ECO:0008006" key="5">
    <source>
        <dbReference type="Google" id="ProtNLM"/>
    </source>
</evidence>
<dbReference type="RefSeq" id="WP_104981205.1">
    <property type="nucleotide sequence ID" value="NZ_CP012673.1"/>
</dbReference>
<keyword evidence="2" id="KW-0732">Signal</keyword>
<dbReference type="AlphaFoldDB" id="A0A2L0ESY1"/>